<dbReference type="InterPro" id="IPR024072">
    <property type="entry name" value="DHFR-like_dom_sf"/>
</dbReference>
<dbReference type="PANTHER" id="PTHR48069:SF3">
    <property type="entry name" value="DIHYDROFOLATE REDUCTASE"/>
    <property type="match status" value="1"/>
</dbReference>
<evidence type="ECO:0000256" key="6">
    <source>
        <dbReference type="ARBA" id="ARBA00023002"/>
    </source>
</evidence>
<dbReference type="Proteomes" id="UP001302316">
    <property type="component" value="Unassembled WGS sequence"/>
</dbReference>
<dbReference type="CDD" id="cd00209">
    <property type="entry name" value="DHFR"/>
    <property type="match status" value="1"/>
</dbReference>
<dbReference type="GO" id="GO:0005829">
    <property type="term" value="C:cytosol"/>
    <property type="evidence" value="ECO:0007669"/>
    <property type="project" value="TreeGrafter"/>
</dbReference>
<keyword evidence="12" id="KW-1185">Reference proteome</keyword>
<dbReference type="GO" id="GO:0006730">
    <property type="term" value="P:one-carbon metabolic process"/>
    <property type="evidence" value="ECO:0007669"/>
    <property type="project" value="UniProtKB-KW"/>
</dbReference>
<evidence type="ECO:0000256" key="2">
    <source>
        <dbReference type="ARBA" id="ARBA00009539"/>
    </source>
</evidence>
<dbReference type="PROSITE" id="PS00075">
    <property type="entry name" value="DHFR_1"/>
    <property type="match status" value="1"/>
</dbReference>
<dbReference type="SUPFAM" id="SSF53597">
    <property type="entry name" value="Dihydrofolate reductase-like"/>
    <property type="match status" value="1"/>
</dbReference>
<evidence type="ECO:0000256" key="7">
    <source>
        <dbReference type="ARBA" id="ARBA00025067"/>
    </source>
</evidence>
<keyword evidence="5 8" id="KW-0521">NADP</keyword>
<comment type="caution">
    <text evidence="11">The sequence shown here is derived from an EMBL/GenBank/DDBJ whole genome shotgun (WGS) entry which is preliminary data.</text>
</comment>
<dbReference type="GO" id="GO:0070401">
    <property type="term" value="F:NADP+ binding"/>
    <property type="evidence" value="ECO:0007669"/>
    <property type="project" value="UniProtKB-ARBA"/>
</dbReference>
<evidence type="ECO:0000313" key="12">
    <source>
        <dbReference type="Proteomes" id="UP001302316"/>
    </source>
</evidence>
<evidence type="ECO:0000256" key="9">
    <source>
        <dbReference type="RuleBase" id="RU004474"/>
    </source>
</evidence>
<keyword evidence="6 8" id="KW-0560">Oxidoreductase</keyword>
<dbReference type="Pfam" id="PF00186">
    <property type="entry name" value="DHFR_1"/>
    <property type="match status" value="1"/>
</dbReference>
<accession>A0AAP6JHL0</accession>
<dbReference type="PANTHER" id="PTHR48069">
    <property type="entry name" value="DIHYDROFOLATE REDUCTASE"/>
    <property type="match status" value="1"/>
</dbReference>
<dbReference type="InterPro" id="IPR001796">
    <property type="entry name" value="DHFR_dom"/>
</dbReference>
<dbReference type="PRINTS" id="PR00070">
    <property type="entry name" value="DHFR"/>
</dbReference>
<sequence>MDIVLVAAMTRNRVIGKEGGMPWHLPADLAHFKRVTLNHPVVMGRKTFESIGFALPKRRNIVVTRQENAVFKGAETAASLSEALERLAGTETVMLIGGGQLYREALPLATHMELTFIDAEIDGDTCFPEWPVDEWQEISREHRPADEKNPHNLDFVSLKRIKAS</sequence>
<dbReference type="InterPro" id="IPR017925">
    <property type="entry name" value="DHFR_CS"/>
</dbReference>
<dbReference type="GO" id="GO:0046655">
    <property type="term" value="P:folic acid metabolic process"/>
    <property type="evidence" value="ECO:0007669"/>
    <property type="project" value="TreeGrafter"/>
</dbReference>
<protein>
    <recommendedName>
        <fullName evidence="3 8">Dihydrofolate reductase</fullName>
        <ecNumber evidence="3 8">1.5.1.3</ecNumber>
    </recommendedName>
</protein>
<dbReference type="GO" id="GO:0004146">
    <property type="term" value="F:dihydrofolate reductase activity"/>
    <property type="evidence" value="ECO:0007669"/>
    <property type="project" value="UniProtKB-EC"/>
</dbReference>
<keyword evidence="4 8" id="KW-0554">One-carbon metabolism</keyword>
<comment type="pathway">
    <text evidence="1 8">Cofactor biosynthesis; tetrahydrofolate biosynthesis; 5,6,7,8-tetrahydrofolate from 7,8-dihydrofolate: step 1/1.</text>
</comment>
<name>A0AAP6JHL0_9GAMM</name>
<evidence type="ECO:0000259" key="10">
    <source>
        <dbReference type="PROSITE" id="PS51330"/>
    </source>
</evidence>
<dbReference type="Gene3D" id="3.40.430.10">
    <property type="entry name" value="Dihydrofolate Reductase, subunit A"/>
    <property type="match status" value="1"/>
</dbReference>
<proteinExistence type="inferred from homology"/>
<comment type="function">
    <text evidence="7 8">Key enzyme in folate metabolism. Catalyzes an essential reaction for de novo glycine and purine synthesis, and for DNA precursor synthesis.</text>
</comment>
<evidence type="ECO:0000256" key="5">
    <source>
        <dbReference type="ARBA" id="ARBA00022857"/>
    </source>
</evidence>
<evidence type="ECO:0000256" key="8">
    <source>
        <dbReference type="PIRNR" id="PIRNR000194"/>
    </source>
</evidence>
<dbReference type="GO" id="GO:0046654">
    <property type="term" value="P:tetrahydrofolate biosynthetic process"/>
    <property type="evidence" value="ECO:0007669"/>
    <property type="project" value="InterPro"/>
</dbReference>
<dbReference type="EC" id="1.5.1.3" evidence="3 8"/>
<evidence type="ECO:0000256" key="3">
    <source>
        <dbReference type="ARBA" id="ARBA00012856"/>
    </source>
</evidence>
<dbReference type="FunFam" id="3.40.430.10:FF:000001">
    <property type="entry name" value="Dihydrofolate reductase"/>
    <property type="match status" value="1"/>
</dbReference>
<dbReference type="PIRSF" id="PIRSF000194">
    <property type="entry name" value="DHFR"/>
    <property type="match status" value="1"/>
</dbReference>
<comment type="catalytic activity">
    <reaction evidence="8">
        <text>(6S)-5,6,7,8-tetrahydrofolate + NADP(+) = 7,8-dihydrofolate + NADPH + H(+)</text>
        <dbReference type="Rhea" id="RHEA:15009"/>
        <dbReference type="ChEBI" id="CHEBI:15378"/>
        <dbReference type="ChEBI" id="CHEBI:57451"/>
        <dbReference type="ChEBI" id="CHEBI:57453"/>
        <dbReference type="ChEBI" id="CHEBI:57783"/>
        <dbReference type="ChEBI" id="CHEBI:58349"/>
        <dbReference type="EC" id="1.5.1.3"/>
    </reaction>
</comment>
<evidence type="ECO:0000256" key="1">
    <source>
        <dbReference type="ARBA" id="ARBA00004903"/>
    </source>
</evidence>
<dbReference type="GO" id="GO:0046452">
    <property type="term" value="P:dihydrofolate metabolic process"/>
    <property type="evidence" value="ECO:0007669"/>
    <property type="project" value="TreeGrafter"/>
</dbReference>
<gene>
    <name evidence="11" type="primary">folA</name>
    <name evidence="11" type="ORF">VCB98_11140</name>
</gene>
<comment type="similarity">
    <text evidence="2 8 9">Belongs to the dihydrofolate reductase family.</text>
</comment>
<dbReference type="PROSITE" id="PS51330">
    <property type="entry name" value="DHFR_2"/>
    <property type="match status" value="1"/>
</dbReference>
<feature type="domain" description="DHFR" evidence="10">
    <location>
        <begin position="2"/>
        <end position="160"/>
    </location>
</feature>
<evidence type="ECO:0000313" key="11">
    <source>
        <dbReference type="EMBL" id="MEA5446374.1"/>
    </source>
</evidence>
<dbReference type="AlphaFoldDB" id="A0AAP6JHL0"/>
<dbReference type="NCBIfam" id="NF008037">
    <property type="entry name" value="PRK10769.1"/>
    <property type="match status" value="1"/>
</dbReference>
<dbReference type="InterPro" id="IPR012259">
    <property type="entry name" value="DHFR"/>
</dbReference>
<dbReference type="RefSeq" id="WP_346052571.1">
    <property type="nucleotide sequence ID" value="NZ_JAYGII010000030.1"/>
</dbReference>
<dbReference type="EMBL" id="JAYGII010000030">
    <property type="protein sequence ID" value="MEA5446374.1"/>
    <property type="molecule type" value="Genomic_DNA"/>
</dbReference>
<organism evidence="11 12">
    <name type="scientific">Natronospira elongata</name>
    <dbReference type="NCBI Taxonomy" id="3110268"/>
    <lineage>
        <taxon>Bacteria</taxon>
        <taxon>Pseudomonadati</taxon>
        <taxon>Pseudomonadota</taxon>
        <taxon>Gammaproteobacteria</taxon>
        <taxon>Natronospirales</taxon>
        <taxon>Natronospiraceae</taxon>
        <taxon>Natronospira</taxon>
    </lineage>
</organism>
<evidence type="ECO:0000256" key="4">
    <source>
        <dbReference type="ARBA" id="ARBA00022563"/>
    </source>
</evidence>
<reference evidence="11 12" key="1">
    <citation type="submission" date="2023-12" db="EMBL/GenBank/DDBJ databases">
        <title>Whole-genome sequencing of halo(alkali)philic microorganisms from hypersaline lakes.</title>
        <authorList>
            <person name="Sorokin D.Y."/>
            <person name="Merkel A.Y."/>
            <person name="Messina E."/>
            <person name="Yakimov M."/>
        </authorList>
    </citation>
    <scope>NUCLEOTIDE SEQUENCE [LARGE SCALE GENOMIC DNA]</scope>
    <source>
        <strain evidence="11 12">AB-CW1</strain>
    </source>
</reference>